<organism evidence="2 3">
    <name type="scientific">SAR86 cluster bacterium</name>
    <dbReference type="NCBI Taxonomy" id="2030880"/>
    <lineage>
        <taxon>Bacteria</taxon>
        <taxon>Pseudomonadati</taxon>
        <taxon>Pseudomonadota</taxon>
        <taxon>Gammaproteobacteria</taxon>
        <taxon>SAR86 cluster</taxon>
    </lineage>
</organism>
<protein>
    <submittedName>
        <fullName evidence="2">DUF1566 domain-containing protein</fullName>
    </submittedName>
</protein>
<accession>A0A972VZ23</accession>
<dbReference type="Proteomes" id="UP000754644">
    <property type="component" value="Unassembled WGS sequence"/>
</dbReference>
<dbReference type="EMBL" id="JABMOJ010000229">
    <property type="protein sequence ID" value="NQV64945.1"/>
    <property type="molecule type" value="Genomic_DNA"/>
</dbReference>
<comment type="caution">
    <text evidence="2">The sequence shown here is derived from an EMBL/GenBank/DDBJ whole genome shotgun (WGS) entry which is preliminary data.</text>
</comment>
<dbReference type="InterPro" id="IPR011460">
    <property type="entry name" value="Lcl_C"/>
</dbReference>
<dbReference type="PROSITE" id="PS51257">
    <property type="entry name" value="PROKAR_LIPOPROTEIN"/>
    <property type="match status" value="1"/>
</dbReference>
<feature type="domain" description="Lcl C-terminal" evidence="1">
    <location>
        <begin position="55"/>
        <end position="167"/>
    </location>
</feature>
<sequence length="180" mass="20147">MPISIIRPRHLLGLVFISLGLAGCDFYATAPSCLDYFEPGDRSGFITDDNGLAKQTATDTLWYRCAAGQRFSGARCQGDPTKLDWDGAMAYAQEFAEKSGKAWRIANNEEMQSIQQSACQSPSVNPNVFKGIEVNNYWTSSETWSHDSLRCSTYLFQGTMYCRQARNTELPFLLVLDRKG</sequence>
<gene>
    <name evidence="2" type="ORF">HQ497_06230</name>
</gene>
<evidence type="ECO:0000313" key="2">
    <source>
        <dbReference type="EMBL" id="NQV64945.1"/>
    </source>
</evidence>
<evidence type="ECO:0000259" key="1">
    <source>
        <dbReference type="Pfam" id="PF07603"/>
    </source>
</evidence>
<reference evidence="2" key="1">
    <citation type="submission" date="2020-05" db="EMBL/GenBank/DDBJ databases">
        <title>Sulfur intermediates as new biogeochemical hubs in an aquatic model microbial ecosystem.</title>
        <authorList>
            <person name="Vigneron A."/>
        </authorList>
    </citation>
    <scope>NUCLEOTIDE SEQUENCE</scope>
    <source>
        <strain evidence="2">Bin.250</strain>
    </source>
</reference>
<dbReference type="Pfam" id="PF07603">
    <property type="entry name" value="Lcl_C"/>
    <property type="match status" value="1"/>
</dbReference>
<dbReference type="AlphaFoldDB" id="A0A972VZ23"/>
<name>A0A972VZ23_9GAMM</name>
<evidence type="ECO:0000313" key="3">
    <source>
        <dbReference type="Proteomes" id="UP000754644"/>
    </source>
</evidence>
<proteinExistence type="predicted"/>